<dbReference type="InterPro" id="IPR009075">
    <property type="entry name" value="AcylCo_DH/oxidase_C"/>
</dbReference>
<dbReference type="PANTHER" id="PTHR43884:SF20">
    <property type="entry name" value="ACYL-COA DEHYDROGENASE FADE28"/>
    <property type="match status" value="1"/>
</dbReference>
<organism evidence="5 6">
    <name type="scientific">Nocardioides humi</name>
    <dbReference type="NCBI Taxonomy" id="449461"/>
    <lineage>
        <taxon>Bacteria</taxon>
        <taxon>Bacillati</taxon>
        <taxon>Actinomycetota</taxon>
        <taxon>Actinomycetes</taxon>
        <taxon>Propionibacteriales</taxon>
        <taxon>Nocardioidaceae</taxon>
        <taxon>Nocardioides</taxon>
    </lineage>
</organism>
<keyword evidence="3" id="KW-0560">Oxidoreductase</keyword>
<keyword evidence="6" id="KW-1185">Reference proteome</keyword>
<dbReference type="SUPFAM" id="SSF47203">
    <property type="entry name" value="Acyl-CoA dehydrogenase C-terminal domain-like"/>
    <property type="match status" value="1"/>
</dbReference>
<comment type="caution">
    <text evidence="5">The sequence shown here is derived from an EMBL/GenBank/DDBJ whole genome shotgun (WGS) entry which is preliminary data.</text>
</comment>
<keyword evidence="1" id="KW-0285">Flavoprotein</keyword>
<sequence length="330" mass="34276">MEFLLSREDLDVVELAREAIGAHVPLSRVRESEEWRGWVALGSAGWLHACLSGEVSMPVLSAIAREAGRVAGSGQFVSNAWTIPKLLSSAADEDAGAAWLDHHGSRPGALLHAGMGERSVLAGLGPGYDLYLVQASGAAPTLHRCDHGTVLSSPVAGLSLGAARLDELPAPDATLPLALTSEQAQAITRGARVLAAGAAAGLADELVARTVSHVTSREQFGQPLGRFQAVKHLLADAHAGAEVAWLSVLFAAADGDDAAADHAELLSRRALTFAAQTSSQLQGAMGFTWESDLHLLLKAGLDIRATTQDPTVVAQRSGLATMATVPTMGE</sequence>
<dbReference type="EMBL" id="BAAAOR010000029">
    <property type="protein sequence ID" value="GAA1532576.1"/>
    <property type="molecule type" value="Genomic_DNA"/>
</dbReference>
<name>A0ABN2B4N2_9ACTN</name>
<evidence type="ECO:0000259" key="4">
    <source>
        <dbReference type="Pfam" id="PF00441"/>
    </source>
</evidence>
<dbReference type="Gene3D" id="1.20.140.10">
    <property type="entry name" value="Butyryl-CoA Dehydrogenase, subunit A, domain 3"/>
    <property type="match status" value="1"/>
</dbReference>
<gene>
    <name evidence="5" type="ORF">GCM10009788_39600</name>
</gene>
<reference evidence="5 6" key="1">
    <citation type="journal article" date="2019" name="Int. J. Syst. Evol. Microbiol.">
        <title>The Global Catalogue of Microorganisms (GCM) 10K type strain sequencing project: providing services to taxonomists for standard genome sequencing and annotation.</title>
        <authorList>
            <consortium name="The Broad Institute Genomics Platform"/>
            <consortium name="The Broad Institute Genome Sequencing Center for Infectious Disease"/>
            <person name="Wu L."/>
            <person name="Ma J."/>
        </authorList>
    </citation>
    <scope>NUCLEOTIDE SEQUENCE [LARGE SCALE GENOMIC DNA]</scope>
    <source>
        <strain evidence="5 6">JCM 14942</strain>
    </source>
</reference>
<accession>A0ABN2B4N2</accession>
<feature type="domain" description="Acyl-CoA dehydrogenase/oxidase C-terminal" evidence="4">
    <location>
        <begin position="189"/>
        <end position="297"/>
    </location>
</feature>
<keyword evidence="2" id="KW-0274">FAD</keyword>
<dbReference type="PANTHER" id="PTHR43884">
    <property type="entry name" value="ACYL-COA DEHYDROGENASE"/>
    <property type="match status" value="1"/>
</dbReference>
<proteinExistence type="predicted"/>
<dbReference type="InterPro" id="IPR036250">
    <property type="entry name" value="AcylCo_DH-like_C"/>
</dbReference>
<evidence type="ECO:0000256" key="2">
    <source>
        <dbReference type="ARBA" id="ARBA00022827"/>
    </source>
</evidence>
<dbReference type="Proteomes" id="UP001500842">
    <property type="component" value="Unassembled WGS sequence"/>
</dbReference>
<evidence type="ECO:0000313" key="6">
    <source>
        <dbReference type="Proteomes" id="UP001500842"/>
    </source>
</evidence>
<evidence type="ECO:0000313" key="5">
    <source>
        <dbReference type="EMBL" id="GAA1532576.1"/>
    </source>
</evidence>
<dbReference type="RefSeq" id="WP_141004229.1">
    <property type="nucleotide sequence ID" value="NZ_BAAAOR010000029.1"/>
</dbReference>
<evidence type="ECO:0000256" key="3">
    <source>
        <dbReference type="ARBA" id="ARBA00023002"/>
    </source>
</evidence>
<evidence type="ECO:0000256" key="1">
    <source>
        <dbReference type="ARBA" id="ARBA00022630"/>
    </source>
</evidence>
<dbReference type="Pfam" id="PF00441">
    <property type="entry name" value="Acyl-CoA_dh_1"/>
    <property type="match status" value="1"/>
</dbReference>
<protein>
    <recommendedName>
        <fullName evidence="4">Acyl-CoA dehydrogenase/oxidase C-terminal domain-containing protein</fullName>
    </recommendedName>
</protein>